<feature type="region of interest" description="Disordered" evidence="1">
    <location>
        <begin position="643"/>
        <end position="685"/>
    </location>
</feature>
<feature type="region of interest" description="Disordered" evidence="1">
    <location>
        <begin position="1"/>
        <end position="209"/>
    </location>
</feature>
<feature type="compositionally biased region" description="Polar residues" evidence="1">
    <location>
        <begin position="133"/>
        <end position="153"/>
    </location>
</feature>
<feature type="compositionally biased region" description="Low complexity" evidence="1">
    <location>
        <begin position="263"/>
        <end position="279"/>
    </location>
</feature>
<feature type="compositionally biased region" description="Basic and acidic residues" evidence="1">
    <location>
        <begin position="439"/>
        <end position="449"/>
    </location>
</feature>
<feature type="compositionally biased region" description="Acidic residues" evidence="1">
    <location>
        <begin position="598"/>
        <end position="610"/>
    </location>
</feature>
<dbReference type="STRING" id="1408163.A0A0F4YF55"/>
<dbReference type="EMBL" id="LASV01000732">
    <property type="protein sequence ID" value="KKA16867.1"/>
    <property type="molecule type" value="Genomic_DNA"/>
</dbReference>
<reference evidence="2 3" key="1">
    <citation type="submission" date="2015-04" db="EMBL/GenBank/DDBJ databases">
        <authorList>
            <person name="Heijne W.H."/>
            <person name="Fedorova N.D."/>
            <person name="Nierman W.C."/>
            <person name="Vollebregt A.W."/>
            <person name="Zhao Z."/>
            <person name="Wu L."/>
            <person name="Kumar M."/>
            <person name="Stam H."/>
            <person name="van den Berg M.A."/>
            <person name="Pel H.J."/>
        </authorList>
    </citation>
    <scope>NUCLEOTIDE SEQUENCE [LARGE SCALE GENOMIC DNA]</scope>
    <source>
        <strain evidence="2 3">CBS 393.64</strain>
    </source>
</reference>
<organism evidence="2 3">
    <name type="scientific">Rasamsonia emersonii (strain ATCC 16479 / CBS 393.64 / IMI 116815)</name>
    <dbReference type="NCBI Taxonomy" id="1408163"/>
    <lineage>
        <taxon>Eukaryota</taxon>
        <taxon>Fungi</taxon>
        <taxon>Dikarya</taxon>
        <taxon>Ascomycota</taxon>
        <taxon>Pezizomycotina</taxon>
        <taxon>Eurotiomycetes</taxon>
        <taxon>Eurotiomycetidae</taxon>
        <taxon>Eurotiales</taxon>
        <taxon>Trichocomaceae</taxon>
        <taxon>Rasamsonia</taxon>
    </lineage>
</organism>
<keyword evidence="3" id="KW-1185">Reference proteome</keyword>
<evidence type="ECO:0000256" key="1">
    <source>
        <dbReference type="SAM" id="MobiDB-lite"/>
    </source>
</evidence>
<feature type="compositionally biased region" description="Polar residues" evidence="1">
    <location>
        <begin position="300"/>
        <end position="312"/>
    </location>
</feature>
<feature type="compositionally biased region" description="Pro residues" evidence="1">
    <location>
        <begin position="1"/>
        <end position="11"/>
    </location>
</feature>
<dbReference type="GeneID" id="25321414"/>
<feature type="compositionally biased region" description="Polar residues" evidence="1">
    <location>
        <begin position="396"/>
        <end position="408"/>
    </location>
</feature>
<accession>A0A0F4YF55</accession>
<feature type="compositionally biased region" description="Basic and acidic residues" evidence="1">
    <location>
        <begin position="377"/>
        <end position="395"/>
    </location>
</feature>
<dbReference type="Proteomes" id="UP000053958">
    <property type="component" value="Unassembled WGS sequence"/>
</dbReference>
<name>A0A0F4YF55_RASE3</name>
<proteinExistence type="predicted"/>
<feature type="region of interest" description="Disordered" evidence="1">
    <location>
        <begin position="255"/>
        <end position="620"/>
    </location>
</feature>
<dbReference type="RefSeq" id="XP_013323479.1">
    <property type="nucleotide sequence ID" value="XM_013468025.1"/>
</dbReference>
<dbReference type="AlphaFoldDB" id="A0A0F4YF55"/>
<feature type="compositionally biased region" description="Low complexity" evidence="1">
    <location>
        <begin position="335"/>
        <end position="348"/>
    </location>
</feature>
<feature type="compositionally biased region" description="Polar residues" evidence="1">
    <location>
        <begin position="320"/>
        <end position="334"/>
    </location>
</feature>
<feature type="compositionally biased region" description="Low complexity" evidence="1">
    <location>
        <begin position="494"/>
        <end position="503"/>
    </location>
</feature>
<sequence length="854" mass="93685">MTPHQNVPPVPAGRFDNDQSRQQDGDNHSQQQDLPEVPPSPTLTNPDMILPEEGERESSTPSPPFRLPSLSDMQFGQPHASGFRSALNYGGATPSTQIGVAVSTPSRPPRSAWTYEGHAPSRPLSDIGEEDIQSSPPRSRGSDWNSGAENGQGRNAEESETGSTRSSSTISARSGQGRWDGYESRSTESNRDEQSGSNEDPAIQDSVEAARAKAGAALVYGASNDDDSSSAILSSEAERILENAKKRLTLMEGNLTRARSSIRLTPSPSPSGLLPLRTGELYKSISQTDRRSSILRPRQVYNSTQDAGSNYHSRVYSETHLPSTVNNQGPPIQQSRSLSALGSTSASSYEADDGSFHYNTSRRSPLTIRPSSGFYHPKLDSLREDRRKSNSKDSSLRTSSRQGMSASNHAPKITTMEEFNSVYPSEGPPSRAQSQLQVRDLRDQAEGLKTKISMLKIKTQEDNLRRRSLQSLRTPSPFTAAEQWMTTDLEFRDSSSSNSNSNSGQGWSPKQAEEEEKEKEESSQTREDEHSTDPAPSPEKDVARETTRESGDDNDDFNSVVDSHYEDAEEGEYGNNEMDGSSGSEIDREALNEILNEPLDDEDDENETYEDLPLKATPHEEREDAFDYENFYLHSALGSFSQDKMRRRSSFSSNDSVETTRPFPSSTDNSRPGIHSRTNSTDSISTAATFATATEGDYSDDEQNAEDEIDLALNWPQVPRNGTFTSNQDRFLMADPYLPGVYTQQQKRRSRNLTVSPMKASGILTPPGSGIRETSGSVTPVSAFLSANPGSGTSSGLNNDDTQLLEQVFKSLGKVCSELQDLTAPGVDADPKTIRTLRRRLDAARRVLDGQLDA</sequence>
<feature type="compositionally biased region" description="Polar residues" evidence="1">
    <location>
        <begin position="650"/>
        <end position="685"/>
    </location>
</feature>
<feature type="compositionally biased region" description="Basic and acidic residues" evidence="1">
    <location>
        <begin position="180"/>
        <end position="194"/>
    </location>
</feature>
<protein>
    <submittedName>
        <fullName evidence="2">Uncharacterized protein</fullName>
    </submittedName>
</protein>
<feature type="compositionally biased region" description="Basic and acidic residues" evidence="1">
    <location>
        <begin position="519"/>
        <end position="551"/>
    </location>
</feature>
<feature type="compositionally biased region" description="Low complexity" evidence="1">
    <location>
        <begin position="161"/>
        <end position="175"/>
    </location>
</feature>
<gene>
    <name evidence="2" type="ORF">T310_9481</name>
</gene>
<evidence type="ECO:0000313" key="3">
    <source>
        <dbReference type="Proteomes" id="UP000053958"/>
    </source>
</evidence>
<evidence type="ECO:0000313" key="2">
    <source>
        <dbReference type="EMBL" id="KKA16867.1"/>
    </source>
</evidence>
<comment type="caution">
    <text evidence="2">The sequence shown here is derived from an EMBL/GenBank/DDBJ whole genome shotgun (WGS) entry which is preliminary data.</text>
</comment>
<feature type="compositionally biased region" description="Basic and acidic residues" evidence="1">
    <location>
        <begin position="15"/>
        <end position="27"/>
    </location>
</feature>
<dbReference type="OrthoDB" id="3438840at2759"/>